<evidence type="ECO:0000313" key="2">
    <source>
        <dbReference type="EMBL" id="GFY47542.1"/>
    </source>
</evidence>
<dbReference type="EMBL" id="BMAV01005999">
    <property type="protein sequence ID" value="GFY47542.1"/>
    <property type="molecule type" value="Genomic_DNA"/>
</dbReference>
<sequence>MALRLLAKSSIEKEITLSESMKSVVEESDEELVNDEMENSSVSLKVESLGECNEGGHERKEVTNSRLKNDAKSKSNFQDSASMCDSPSLIMHATYPKER</sequence>
<gene>
    <name evidence="2" type="ORF">TNIN_95731</name>
</gene>
<proteinExistence type="predicted"/>
<name>A0A8X6X5R5_9ARAC</name>
<feature type="region of interest" description="Disordered" evidence="1">
    <location>
        <begin position="49"/>
        <end position="99"/>
    </location>
</feature>
<accession>A0A8X6X5R5</accession>
<comment type="caution">
    <text evidence="2">The sequence shown here is derived from an EMBL/GenBank/DDBJ whole genome shotgun (WGS) entry which is preliminary data.</text>
</comment>
<evidence type="ECO:0000313" key="3">
    <source>
        <dbReference type="Proteomes" id="UP000886998"/>
    </source>
</evidence>
<feature type="compositionally biased region" description="Polar residues" evidence="1">
    <location>
        <begin position="74"/>
        <end position="85"/>
    </location>
</feature>
<keyword evidence="3" id="KW-1185">Reference proteome</keyword>
<reference evidence="2" key="1">
    <citation type="submission" date="2020-08" db="EMBL/GenBank/DDBJ databases">
        <title>Multicomponent nature underlies the extraordinary mechanical properties of spider dragline silk.</title>
        <authorList>
            <person name="Kono N."/>
            <person name="Nakamura H."/>
            <person name="Mori M."/>
            <person name="Yoshida Y."/>
            <person name="Ohtoshi R."/>
            <person name="Malay A.D."/>
            <person name="Moran D.A.P."/>
            <person name="Tomita M."/>
            <person name="Numata K."/>
            <person name="Arakawa K."/>
        </authorList>
    </citation>
    <scope>NUCLEOTIDE SEQUENCE</scope>
</reference>
<feature type="compositionally biased region" description="Basic and acidic residues" evidence="1">
    <location>
        <begin position="54"/>
        <end position="73"/>
    </location>
</feature>
<organism evidence="2 3">
    <name type="scientific">Trichonephila inaurata madagascariensis</name>
    <dbReference type="NCBI Taxonomy" id="2747483"/>
    <lineage>
        <taxon>Eukaryota</taxon>
        <taxon>Metazoa</taxon>
        <taxon>Ecdysozoa</taxon>
        <taxon>Arthropoda</taxon>
        <taxon>Chelicerata</taxon>
        <taxon>Arachnida</taxon>
        <taxon>Araneae</taxon>
        <taxon>Araneomorphae</taxon>
        <taxon>Entelegynae</taxon>
        <taxon>Araneoidea</taxon>
        <taxon>Nephilidae</taxon>
        <taxon>Trichonephila</taxon>
        <taxon>Trichonephila inaurata</taxon>
    </lineage>
</organism>
<dbReference type="AlphaFoldDB" id="A0A8X6X5R5"/>
<evidence type="ECO:0000256" key="1">
    <source>
        <dbReference type="SAM" id="MobiDB-lite"/>
    </source>
</evidence>
<protein>
    <submittedName>
        <fullName evidence="2">Uncharacterized protein</fullName>
    </submittedName>
</protein>
<dbReference type="Proteomes" id="UP000886998">
    <property type="component" value="Unassembled WGS sequence"/>
</dbReference>